<keyword evidence="9 12" id="KW-0503">Monooxygenase</keyword>
<dbReference type="PANTHER" id="PTHR24282:SF273">
    <property type="entry name" value="CYTOCHROME P450 CYP72A219-LIKE"/>
    <property type="match status" value="1"/>
</dbReference>
<evidence type="ECO:0000256" key="4">
    <source>
        <dbReference type="ARBA" id="ARBA00022692"/>
    </source>
</evidence>
<evidence type="ECO:0000256" key="11">
    <source>
        <dbReference type="PIRSR" id="PIRSR602401-1"/>
    </source>
</evidence>
<dbReference type="GO" id="GO:0016020">
    <property type="term" value="C:membrane"/>
    <property type="evidence" value="ECO:0007669"/>
    <property type="project" value="UniProtKB-SubCell"/>
</dbReference>
<evidence type="ECO:0000256" key="7">
    <source>
        <dbReference type="ARBA" id="ARBA00023002"/>
    </source>
</evidence>
<dbReference type="GO" id="GO:0009820">
    <property type="term" value="P:alkaloid metabolic process"/>
    <property type="evidence" value="ECO:0007669"/>
    <property type="project" value="UniProtKB-ARBA"/>
</dbReference>
<evidence type="ECO:0000256" key="3">
    <source>
        <dbReference type="ARBA" id="ARBA00022617"/>
    </source>
</evidence>
<comment type="subcellular location">
    <subcellularLocation>
        <location evidence="1">Membrane</location>
        <topology evidence="1">Single-pass membrane protein</topology>
    </subcellularLocation>
</comment>
<feature type="transmembrane region" description="Helical" evidence="13">
    <location>
        <begin position="6"/>
        <end position="29"/>
    </location>
</feature>
<dbReference type="AlphaFoldDB" id="A0AAD4JGW6"/>
<dbReference type="InterPro" id="IPR050665">
    <property type="entry name" value="Cytochrome_P450_Monooxygen"/>
</dbReference>
<evidence type="ECO:0000256" key="8">
    <source>
        <dbReference type="ARBA" id="ARBA00023004"/>
    </source>
</evidence>
<dbReference type="PANTHER" id="PTHR24282">
    <property type="entry name" value="CYTOCHROME P450 FAMILY MEMBER"/>
    <property type="match status" value="1"/>
</dbReference>
<dbReference type="SUPFAM" id="SSF48264">
    <property type="entry name" value="Cytochrome P450"/>
    <property type="match status" value="1"/>
</dbReference>
<dbReference type="InterPro" id="IPR017972">
    <property type="entry name" value="Cyt_P450_CS"/>
</dbReference>
<dbReference type="InterPro" id="IPR036396">
    <property type="entry name" value="Cyt_P450_sf"/>
</dbReference>
<dbReference type="CDD" id="cd20642">
    <property type="entry name" value="CYP72"/>
    <property type="match status" value="1"/>
</dbReference>
<keyword evidence="5 11" id="KW-0479">Metal-binding</keyword>
<dbReference type="PRINTS" id="PR00463">
    <property type="entry name" value="EP450I"/>
</dbReference>
<comment type="similarity">
    <text evidence="2 12">Belongs to the cytochrome P450 family.</text>
</comment>
<gene>
    <name evidence="14" type="ORF">C2S53_004921</name>
</gene>
<dbReference type="GO" id="GO:0004497">
    <property type="term" value="F:monooxygenase activity"/>
    <property type="evidence" value="ECO:0007669"/>
    <property type="project" value="UniProtKB-KW"/>
</dbReference>
<keyword evidence="15" id="KW-1185">Reference proteome</keyword>
<keyword evidence="4 13" id="KW-0812">Transmembrane</keyword>
<evidence type="ECO:0000256" key="6">
    <source>
        <dbReference type="ARBA" id="ARBA00022989"/>
    </source>
</evidence>
<keyword evidence="6 13" id="KW-1133">Transmembrane helix</keyword>
<dbReference type="GO" id="GO:0005506">
    <property type="term" value="F:iron ion binding"/>
    <property type="evidence" value="ECO:0007669"/>
    <property type="project" value="InterPro"/>
</dbReference>
<keyword evidence="7 12" id="KW-0560">Oxidoreductase</keyword>
<reference evidence="14 15" key="1">
    <citation type="journal article" date="2021" name="Nat. Commun.">
        <title>Incipient diploidization of the medicinal plant Perilla within 10,000 years.</title>
        <authorList>
            <person name="Zhang Y."/>
            <person name="Shen Q."/>
            <person name="Leng L."/>
            <person name="Zhang D."/>
            <person name="Chen S."/>
            <person name="Shi Y."/>
            <person name="Ning Z."/>
            <person name="Chen S."/>
        </authorList>
    </citation>
    <scope>NUCLEOTIDE SEQUENCE [LARGE SCALE GENOMIC DNA]</scope>
    <source>
        <strain evidence="15">cv. PC099</strain>
    </source>
</reference>
<evidence type="ECO:0000256" key="2">
    <source>
        <dbReference type="ARBA" id="ARBA00010617"/>
    </source>
</evidence>
<dbReference type="GO" id="GO:0009753">
    <property type="term" value="P:response to jasmonic acid"/>
    <property type="evidence" value="ECO:0007669"/>
    <property type="project" value="UniProtKB-ARBA"/>
</dbReference>
<organism evidence="14 15">
    <name type="scientific">Perilla frutescens var. hirtella</name>
    <name type="common">Perilla citriodora</name>
    <name type="synonym">Perilla setoyensis</name>
    <dbReference type="NCBI Taxonomy" id="608512"/>
    <lineage>
        <taxon>Eukaryota</taxon>
        <taxon>Viridiplantae</taxon>
        <taxon>Streptophyta</taxon>
        <taxon>Embryophyta</taxon>
        <taxon>Tracheophyta</taxon>
        <taxon>Spermatophyta</taxon>
        <taxon>Magnoliopsida</taxon>
        <taxon>eudicotyledons</taxon>
        <taxon>Gunneridae</taxon>
        <taxon>Pentapetalae</taxon>
        <taxon>asterids</taxon>
        <taxon>lamiids</taxon>
        <taxon>Lamiales</taxon>
        <taxon>Lamiaceae</taxon>
        <taxon>Nepetoideae</taxon>
        <taxon>Elsholtzieae</taxon>
        <taxon>Perilla</taxon>
    </lineage>
</organism>
<keyword evidence="3 11" id="KW-0349">Heme</keyword>
<accession>A0AAD4JGW6</accession>
<evidence type="ECO:0000256" key="9">
    <source>
        <dbReference type="ARBA" id="ARBA00023033"/>
    </source>
</evidence>
<evidence type="ECO:0000256" key="12">
    <source>
        <dbReference type="RuleBase" id="RU000461"/>
    </source>
</evidence>
<protein>
    <submittedName>
        <fullName evidence="14">Cytochrome P450</fullName>
    </submittedName>
</protein>
<keyword evidence="8 11" id="KW-0408">Iron</keyword>
<keyword evidence="10 13" id="KW-0472">Membrane</keyword>
<dbReference type="EMBL" id="SDAM02000057">
    <property type="protein sequence ID" value="KAH6833542.1"/>
    <property type="molecule type" value="Genomic_DNA"/>
</dbReference>
<evidence type="ECO:0000313" key="14">
    <source>
        <dbReference type="EMBL" id="KAH6833542.1"/>
    </source>
</evidence>
<evidence type="ECO:0000256" key="5">
    <source>
        <dbReference type="ARBA" id="ARBA00022723"/>
    </source>
</evidence>
<dbReference type="GO" id="GO:0020037">
    <property type="term" value="F:heme binding"/>
    <property type="evidence" value="ECO:0007669"/>
    <property type="project" value="InterPro"/>
</dbReference>
<dbReference type="Gene3D" id="1.10.630.10">
    <property type="entry name" value="Cytochrome P450"/>
    <property type="match status" value="1"/>
</dbReference>
<comment type="caution">
    <text evidence="14">The sequence shown here is derived from an EMBL/GenBank/DDBJ whole genome shotgun (WGS) entry which is preliminary data.</text>
</comment>
<dbReference type="Proteomes" id="UP001190926">
    <property type="component" value="Unassembled WGS sequence"/>
</dbReference>
<dbReference type="GO" id="GO:0016705">
    <property type="term" value="F:oxidoreductase activity, acting on paired donors, with incorporation or reduction of molecular oxygen"/>
    <property type="evidence" value="ECO:0007669"/>
    <property type="project" value="InterPro"/>
</dbReference>
<comment type="cofactor">
    <cofactor evidence="11">
        <name>heme</name>
        <dbReference type="ChEBI" id="CHEBI:30413"/>
    </cofactor>
</comment>
<dbReference type="InterPro" id="IPR002401">
    <property type="entry name" value="Cyt_P450_E_grp-I"/>
</dbReference>
<name>A0AAD4JGW6_PERFH</name>
<evidence type="ECO:0000256" key="13">
    <source>
        <dbReference type="SAM" id="Phobius"/>
    </source>
</evidence>
<dbReference type="Pfam" id="PF00067">
    <property type="entry name" value="p450"/>
    <property type="match status" value="1"/>
</dbReference>
<evidence type="ECO:0000256" key="1">
    <source>
        <dbReference type="ARBA" id="ARBA00004167"/>
    </source>
</evidence>
<dbReference type="InterPro" id="IPR001128">
    <property type="entry name" value="Cyt_P450"/>
</dbReference>
<sequence>MEVVYQIIFSCFSITVLSYTWRIVNWAYLRPKKLEKLLRQQGFNGNSYRLFYGDLKETSKLKEEAKSKPIKIGDDIKPRVLTFIFKTVQTYGNESFFWIGQRPAVIITDPELIKEVFAKISVYQKPKNSNPLTNLFLRGIVSYEKEKWAKQRKLLNPAFHLDKLKLMVPAFYTSCDEVLQKWEGILSPQGWCDVDVWPDLENMTSDAISRTAFGSSYEEGRRIFQLQTEQARYFDKVLLSVYIPGSRFLPTKRNTRMKEIEREVQSIIRGLINKRIKAMEAGEASNEDLLGLLLESNSKEIEQHGNKSSGMSIDEVVEECKLFYFAGQETTSTLLVWTLVLLSKFQDWQTRARDEVLQVFGNHKPNFDGLNQLKVVTMILYEVLRLYPSLSAIGREVSEDTKLGKYMLPAGIRLNLPIILHHHNAKVWGEDALEFNPHRFSEGVLKAQKSQGVFFPFGGGPRICIGQNFAMAEAKTMLAMILQRFSFELSPSYTHAPFASIATRPQHGAHLTLHKL</sequence>
<dbReference type="PRINTS" id="PR00385">
    <property type="entry name" value="P450"/>
</dbReference>
<proteinExistence type="inferred from homology"/>
<evidence type="ECO:0000256" key="10">
    <source>
        <dbReference type="ARBA" id="ARBA00023136"/>
    </source>
</evidence>
<evidence type="ECO:0000313" key="15">
    <source>
        <dbReference type="Proteomes" id="UP001190926"/>
    </source>
</evidence>
<feature type="binding site" description="axial binding residue" evidence="11">
    <location>
        <position position="464"/>
    </location>
    <ligand>
        <name>heme</name>
        <dbReference type="ChEBI" id="CHEBI:30413"/>
    </ligand>
    <ligandPart>
        <name>Fe</name>
        <dbReference type="ChEBI" id="CHEBI:18248"/>
    </ligandPart>
</feature>
<dbReference type="PROSITE" id="PS00086">
    <property type="entry name" value="CYTOCHROME_P450"/>
    <property type="match status" value="1"/>
</dbReference>
<dbReference type="FunFam" id="1.10.630.10:FF:000029">
    <property type="entry name" value="Cytochrome P450 734A1"/>
    <property type="match status" value="1"/>
</dbReference>